<evidence type="ECO:0000313" key="3">
    <source>
        <dbReference type="Proteomes" id="UP000321947"/>
    </source>
</evidence>
<protein>
    <recommendedName>
        <fullName evidence="4">Envelope-like protein</fullName>
    </recommendedName>
</protein>
<reference evidence="2 3" key="1">
    <citation type="submission" date="2019-08" db="EMBL/GenBank/DDBJ databases">
        <title>Draft genome sequences of two oriental melons (Cucumis melo L. var makuwa).</title>
        <authorList>
            <person name="Kwon S.-Y."/>
        </authorList>
    </citation>
    <scope>NUCLEOTIDE SEQUENCE [LARGE SCALE GENOMIC DNA]</scope>
    <source>
        <strain evidence="3">cv. Chang Bougi</strain>
        <tissue evidence="2">Leaf</tissue>
    </source>
</reference>
<comment type="caution">
    <text evidence="2">The sequence shown here is derived from an EMBL/GenBank/DDBJ whole genome shotgun (WGS) entry which is preliminary data.</text>
</comment>
<feature type="compositionally biased region" description="Polar residues" evidence="1">
    <location>
        <begin position="161"/>
        <end position="174"/>
    </location>
</feature>
<feature type="region of interest" description="Disordered" evidence="1">
    <location>
        <begin position="1"/>
        <end position="53"/>
    </location>
</feature>
<proteinExistence type="predicted"/>
<evidence type="ECO:0008006" key="4">
    <source>
        <dbReference type="Google" id="ProtNLM"/>
    </source>
</evidence>
<dbReference type="AlphaFoldDB" id="A0A5D3BIF7"/>
<dbReference type="Proteomes" id="UP000321947">
    <property type="component" value="Unassembled WGS sequence"/>
</dbReference>
<feature type="region of interest" description="Disordered" evidence="1">
    <location>
        <begin position="196"/>
        <end position="255"/>
    </location>
</feature>
<feature type="compositionally biased region" description="Polar residues" evidence="1">
    <location>
        <begin position="196"/>
        <end position="212"/>
    </location>
</feature>
<accession>A0A5D3BIF7</accession>
<sequence>MVNTRKGSYVPKQSEDAPNVITSSPSSVHHERVRGRRFKSAPPQRPYRLPFEKVQGEATSRMHESLRYEAVLEVEQFAALISPAVHPHRAFEATISDMDSDDHDKVPLTHLLKKPSEPVTAERPSSDPPGSIHSQESSSTEGVFITTPGDPRRSPAIPSGHSPSVHHSQLKLTTSQSDALPAHIPEIATAALEEQTIGSQNDDQCTSFNQTEIPPVDIPLPTDDPFASSSQGRPESSKGPKPSKRKTHNVRRNVPQKLAERKSLQMFHLFPLMEFLFTTRKVFNAGRFKFVISPAVIIGFLGNIVDIDCSPSCPTIEVLATVLSGGTLSTWLVNGISAAALSVKYAILHKIDIANWFPSSHASCISAALAVLTAFDAPEPEPKTIALSYKLFQGSHVPDTDHDVHQTWGPRIFDTTNWDESAEGFFVDRELATSIINSLTVESRAVTNSITLLSEHRLEVDALIRHLKSSAPSTSCQ</sequence>
<evidence type="ECO:0000313" key="2">
    <source>
        <dbReference type="EMBL" id="TYJ98769.1"/>
    </source>
</evidence>
<evidence type="ECO:0000256" key="1">
    <source>
        <dbReference type="SAM" id="MobiDB-lite"/>
    </source>
</evidence>
<name>A0A5D3BIF7_CUCMM</name>
<feature type="compositionally biased region" description="Polar residues" evidence="1">
    <location>
        <begin position="132"/>
        <end position="141"/>
    </location>
</feature>
<organism evidence="2 3">
    <name type="scientific">Cucumis melo var. makuwa</name>
    <name type="common">Oriental melon</name>
    <dbReference type="NCBI Taxonomy" id="1194695"/>
    <lineage>
        <taxon>Eukaryota</taxon>
        <taxon>Viridiplantae</taxon>
        <taxon>Streptophyta</taxon>
        <taxon>Embryophyta</taxon>
        <taxon>Tracheophyta</taxon>
        <taxon>Spermatophyta</taxon>
        <taxon>Magnoliopsida</taxon>
        <taxon>eudicotyledons</taxon>
        <taxon>Gunneridae</taxon>
        <taxon>Pentapetalae</taxon>
        <taxon>rosids</taxon>
        <taxon>fabids</taxon>
        <taxon>Cucurbitales</taxon>
        <taxon>Cucurbitaceae</taxon>
        <taxon>Benincaseae</taxon>
        <taxon>Cucumis</taxon>
    </lineage>
</organism>
<gene>
    <name evidence="2" type="ORF">E5676_scaffold156G00780</name>
</gene>
<feature type="region of interest" description="Disordered" evidence="1">
    <location>
        <begin position="111"/>
        <end position="174"/>
    </location>
</feature>
<dbReference type="EMBL" id="SSTD01017849">
    <property type="protein sequence ID" value="TYJ98769.1"/>
    <property type="molecule type" value="Genomic_DNA"/>
</dbReference>
<feature type="compositionally biased region" description="Basic residues" evidence="1">
    <location>
        <begin position="241"/>
        <end position="251"/>
    </location>
</feature>